<feature type="domain" description="HMG box" evidence="3">
    <location>
        <begin position="7"/>
        <end position="70"/>
    </location>
</feature>
<dbReference type="InParanoid" id="A0A409YVL9"/>
<feature type="non-terminal residue" evidence="4">
    <location>
        <position position="256"/>
    </location>
</feature>
<organism evidence="4 5">
    <name type="scientific">Gymnopilus dilepis</name>
    <dbReference type="NCBI Taxonomy" id="231916"/>
    <lineage>
        <taxon>Eukaryota</taxon>
        <taxon>Fungi</taxon>
        <taxon>Dikarya</taxon>
        <taxon>Basidiomycota</taxon>
        <taxon>Agaricomycotina</taxon>
        <taxon>Agaricomycetes</taxon>
        <taxon>Agaricomycetidae</taxon>
        <taxon>Agaricales</taxon>
        <taxon>Agaricineae</taxon>
        <taxon>Hymenogastraceae</taxon>
        <taxon>Gymnopilus</taxon>
    </lineage>
</organism>
<dbReference type="PROSITE" id="PS50118">
    <property type="entry name" value="HMG_BOX_2"/>
    <property type="match status" value="1"/>
</dbReference>
<comment type="caution">
    <text evidence="4">The sequence shown here is derived from an EMBL/GenBank/DDBJ whole genome shotgun (WGS) entry which is preliminary data.</text>
</comment>
<evidence type="ECO:0000313" key="5">
    <source>
        <dbReference type="Proteomes" id="UP000284706"/>
    </source>
</evidence>
<dbReference type="InterPro" id="IPR009071">
    <property type="entry name" value="HMG_box_dom"/>
</dbReference>
<evidence type="ECO:0000256" key="1">
    <source>
        <dbReference type="PROSITE-ProRule" id="PRU00267"/>
    </source>
</evidence>
<dbReference type="AlphaFoldDB" id="A0A409YVL9"/>
<reference evidence="4 5" key="1">
    <citation type="journal article" date="2018" name="Evol. Lett.">
        <title>Horizontal gene cluster transfer increased hallucinogenic mushroom diversity.</title>
        <authorList>
            <person name="Reynolds H.T."/>
            <person name="Vijayakumar V."/>
            <person name="Gluck-Thaler E."/>
            <person name="Korotkin H.B."/>
            <person name="Matheny P.B."/>
            <person name="Slot J.C."/>
        </authorList>
    </citation>
    <scope>NUCLEOTIDE SEQUENCE [LARGE SCALE GENOMIC DNA]</scope>
    <source>
        <strain evidence="4 5">SRW20</strain>
    </source>
</reference>
<dbReference type="Proteomes" id="UP000284706">
    <property type="component" value="Unassembled WGS sequence"/>
</dbReference>
<keyword evidence="1" id="KW-0238">DNA-binding</keyword>
<dbReference type="OrthoDB" id="6247875at2759"/>
<accession>A0A409YVL9</accession>
<evidence type="ECO:0000256" key="2">
    <source>
        <dbReference type="SAM" id="MobiDB-lite"/>
    </source>
</evidence>
<dbReference type="Gene3D" id="1.10.30.10">
    <property type="entry name" value="High mobility group box domain"/>
    <property type="match status" value="1"/>
</dbReference>
<gene>
    <name evidence="4" type="ORF">CVT26_005214</name>
</gene>
<feature type="region of interest" description="Disordered" evidence="2">
    <location>
        <begin position="232"/>
        <end position="256"/>
    </location>
</feature>
<dbReference type="CDD" id="cd01389">
    <property type="entry name" value="HMG-box_ROX1-like"/>
    <property type="match status" value="1"/>
</dbReference>
<dbReference type="GO" id="GO:0003677">
    <property type="term" value="F:DNA binding"/>
    <property type="evidence" value="ECO:0007669"/>
    <property type="project" value="UniProtKB-UniRule"/>
</dbReference>
<evidence type="ECO:0000259" key="3">
    <source>
        <dbReference type="PROSITE" id="PS50118"/>
    </source>
</evidence>
<feature type="region of interest" description="Disordered" evidence="2">
    <location>
        <begin position="68"/>
        <end position="88"/>
    </location>
</feature>
<keyword evidence="1" id="KW-0539">Nucleus</keyword>
<evidence type="ECO:0000313" key="4">
    <source>
        <dbReference type="EMBL" id="PPR07019.1"/>
    </source>
</evidence>
<keyword evidence="5" id="KW-1185">Reference proteome</keyword>
<feature type="DNA-binding region" description="HMG box" evidence="1">
    <location>
        <begin position="7"/>
        <end position="70"/>
    </location>
</feature>
<dbReference type="InterPro" id="IPR036910">
    <property type="entry name" value="HMG_box_dom_sf"/>
</dbReference>
<dbReference type="SUPFAM" id="SSF47095">
    <property type="entry name" value="HMG-box"/>
    <property type="match status" value="1"/>
</dbReference>
<proteinExistence type="predicted"/>
<dbReference type="EMBL" id="NHYE01000197">
    <property type="protein sequence ID" value="PPR07019.1"/>
    <property type="molecule type" value="Genomic_DNA"/>
</dbReference>
<dbReference type="SMART" id="SM00398">
    <property type="entry name" value="HMG"/>
    <property type="match status" value="1"/>
</dbReference>
<dbReference type="STRING" id="231916.A0A409YVL9"/>
<name>A0A409YVL9_9AGAR</name>
<sequence>MSSQCGPPRPSNSWVLFRREFAASVKGLQASEISRLASLVWHAGPALRDHYKQLADEVAAEHRQQFPGYKYSPRKKGERAKKQRRGRKVERLLATPKDTQSRDKERHDTFYPTHVNPYWVWSGNDPALDTLKPAQESCHNLLPYPTLMRSGSDIGVQSSETLLNDESAISTVADQLRSLPSLAPVQPIGTSLDDTWLHSSFEGVSRQSEDSAQLIALASELDTIVRQQTTDPWGTFFQPEPAMEDSGLEHQDTISP</sequence>
<dbReference type="GO" id="GO:0005634">
    <property type="term" value="C:nucleus"/>
    <property type="evidence" value="ECO:0007669"/>
    <property type="project" value="UniProtKB-UniRule"/>
</dbReference>
<feature type="compositionally biased region" description="Basic residues" evidence="2">
    <location>
        <begin position="72"/>
        <end position="88"/>
    </location>
</feature>
<feature type="compositionally biased region" description="Basic and acidic residues" evidence="2">
    <location>
        <begin position="247"/>
        <end position="256"/>
    </location>
</feature>
<protein>
    <recommendedName>
        <fullName evidence="3">HMG box domain-containing protein</fullName>
    </recommendedName>
</protein>